<evidence type="ECO:0000256" key="1">
    <source>
        <dbReference type="SAM" id="Phobius"/>
    </source>
</evidence>
<keyword evidence="1" id="KW-0472">Membrane</keyword>
<keyword evidence="1" id="KW-1133">Transmembrane helix</keyword>
<accession>A0A7R9QPP8</accession>
<reference evidence="3" key="1">
    <citation type="submission" date="2020-11" db="EMBL/GenBank/DDBJ databases">
        <authorList>
            <person name="Tran Van P."/>
        </authorList>
    </citation>
    <scope>NUCLEOTIDE SEQUENCE</scope>
</reference>
<evidence type="ECO:0000256" key="2">
    <source>
        <dbReference type="SAM" id="SignalP"/>
    </source>
</evidence>
<evidence type="ECO:0000313" key="3">
    <source>
        <dbReference type="EMBL" id="CAD7652011.1"/>
    </source>
</evidence>
<evidence type="ECO:0008006" key="5">
    <source>
        <dbReference type="Google" id="ProtNLM"/>
    </source>
</evidence>
<proteinExistence type="predicted"/>
<protein>
    <recommendedName>
        <fullName evidence="5">VWFA domain-containing protein</fullName>
    </recommendedName>
</protein>
<feature type="transmembrane region" description="Helical" evidence="1">
    <location>
        <begin position="894"/>
        <end position="911"/>
    </location>
</feature>
<dbReference type="Proteomes" id="UP000728032">
    <property type="component" value="Unassembled WGS sequence"/>
</dbReference>
<dbReference type="EMBL" id="OC919888">
    <property type="protein sequence ID" value="CAD7652011.1"/>
    <property type="molecule type" value="Genomic_DNA"/>
</dbReference>
<feature type="signal peptide" evidence="2">
    <location>
        <begin position="1"/>
        <end position="19"/>
    </location>
</feature>
<keyword evidence="1" id="KW-0812">Transmembrane</keyword>
<dbReference type="EMBL" id="CAJPVJ010005063">
    <property type="protein sequence ID" value="CAG2169195.1"/>
    <property type="molecule type" value="Genomic_DNA"/>
</dbReference>
<dbReference type="AlphaFoldDB" id="A0A7R9QPP8"/>
<feature type="chain" id="PRO_5036211859" description="VWFA domain-containing protein" evidence="2">
    <location>
        <begin position="20"/>
        <end position="913"/>
    </location>
</feature>
<keyword evidence="4" id="KW-1185">Reference proteome</keyword>
<keyword evidence="2" id="KW-0732">Signal</keyword>
<gene>
    <name evidence="3" type="ORF">ONB1V03_LOCUS8678</name>
</gene>
<sequence length="913" mass="103297">METILWTLILLISTAGVLCQYGSNQIIVDSNPVSASYDLYQTVIERECIAQNSQASRGRLWPVGQSIENFIAQVELLETLIHNGTDANLGQHRGADNVAKLLLRRFRFEGYDPSAHPLYKKPREINSEVFNSAILKPVTGSSELPQGYYFPDQYFSIEEKCSMHQMLSHNIYNLNKVRRPAYSQVFRGKRQAISNRQNLNQYQNQYQTPNQRQTNWQNAAPNGNNNYNNNNNNRLPIASNYVNNYGVNRTLYPIREEGVVSLRANQLEAIAVARVLLGVIAGLTPQAKTQTRDILKAVGYTETIKGDYDKQLDPVAAVTLADLWSAKNDNQNNNPNNPDQSGAIQFSDLYGYGADGKWSSTSCTSHYGLDKIPMSQLDQIDTLLPYIIATKAEIRGGIDGYLIGKNLRNNYNMIDDPSRLRLATILRAYYSKPQTPKSTTFTASYCDRQKVTTQELQNIRESAQTYQGLLAMKFGLRMPPDLSDKFQSELNNAITTPVSACYRYPIREPFRAYALHHRQRRTSGTDFCNTPGGILDKTAPCETPSDVIYIIDGSTPQKLQQSADIVAATNAMLNNIRSDGGVISIFLNSLGSNDINNPPNMPLGIWPLVPVSFNSSNTGCSQCRIDDFNTTSKGAANNAGVLFRALNTTLFNYEWWNPRTNQSAIPAKSAVLIDFNSIGQLPESGVDRDDYNYFKDQLRYRHRDVRFISVSSQPELFKDILREDTDREIPGNNAQQIGQNLAQKICENPATFQYNACHDRKSDGIQYVGYITPGYKQNWAMYPEFFLRSFNIKFTFKPEDGDIKVCYDRSFPPEWQDYCKELKNGEEQTFEISDPCKGKSFSSCKPFYFSVWGKERTSQSQCLEKECMNLDQIKFTVKHSGVQCSSSLHIQPSVSFQFISVTIFFIIYLFLNK</sequence>
<name>A0A7R9QPP8_9ACAR</name>
<dbReference type="OrthoDB" id="6510671at2759"/>
<organism evidence="3">
    <name type="scientific">Oppiella nova</name>
    <dbReference type="NCBI Taxonomy" id="334625"/>
    <lineage>
        <taxon>Eukaryota</taxon>
        <taxon>Metazoa</taxon>
        <taxon>Ecdysozoa</taxon>
        <taxon>Arthropoda</taxon>
        <taxon>Chelicerata</taxon>
        <taxon>Arachnida</taxon>
        <taxon>Acari</taxon>
        <taxon>Acariformes</taxon>
        <taxon>Sarcoptiformes</taxon>
        <taxon>Oribatida</taxon>
        <taxon>Brachypylina</taxon>
        <taxon>Oppioidea</taxon>
        <taxon>Oppiidae</taxon>
        <taxon>Oppiella</taxon>
    </lineage>
</organism>
<evidence type="ECO:0000313" key="4">
    <source>
        <dbReference type="Proteomes" id="UP000728032"/>
    </source>
</evidence>